<dbReference type="RefSeq" id="WP_129438477.1">
    <property type="nucleotide sequence ID" value="NZ_CP035492.1"/>
</dbReference>
<organism evidence="2 3">
    <name type="scientific">Paenibacillus protaetiae</name>
    <dbReference type="NCBI Taxonomy" id="2509456"/>
    <lineage>
        <taxon>Bacteria</taxon>
        <taxon>Bacillati</taxon>
        <taxon>Bacillota</taxon>
        <taxon>Bacilli</taxon>
        <taxon>Bacillales</taxon>
        <taxon>Paenibacillaceae</taxon>
        <taxon>Paenibacillus</taxon>
    </lineage>
</organism>
<name>A0A4P6ERY1_9BACL</name>
<dbReference type="InterPro" id="IPR036873">
    <property type="entry name" value="Rhodanese-like_dom_sf"/>
</dbReference>
<keyword evidence="3" id="KW-1185">Reference proteome</keyword>
<evidence type="ECO:0000313" key="2">
    <source>
        <dbReference type="EMBL" id="QAY65682.1"/>
    </source>
</evidence>
<dbReference type="CDD" id="cd00158">
    <property type="entry name" value="RHOD"/>
    <property type="match status" value="1"/>
</dbReference>
<feature type="domain" description="Rhodanese" evidence="1">
    <location>
        <begin position="16"/>
        <end position="100"/>
    </location>
</feature>
<dbReference type="InterPro" id="IPR050229">
    <property type="entry name" value="GlpE_sulfurtransferase"/>
</dbReference>
<dbReference type="OrthoDB" id="9800872at2"/>
<sequence>MYPEITTEELQERLENGEKLNLVDVREQDEWEAGHIGEARLIPLSEIQERADEFSRDGEQVYIICRSGGRSGKACEFLQAGGLSVVNVKGGMLAWQGDVVQGA</sequence>
<dbReference type="EMBL" id="CP035492">
    <property type="protein sequence ID" value="QAY65682.1"/>
    <property type="molecule type" value="Genomic_DNA"/>
</dbReference>
<evidence type="ECO:0000313" key="3">
    <source>
        <dbReference type="Proteomes" id="UP000293568"/>
    </source>
</evidence>
<dbReference type="AlphaFoldDB" id="A0A4P6ERY1"/>
<dbReference type="PANTHER" id="PTHR43031">
    <property type="entry name" value="FAD-DEPENDENT OXIDOREDUCTASE"/>
    <property type="match status" value="1"/>
</dbReference>
<gene>
    <name evidence="2" type="ORF">ET464_04065</name>
</gene>
<accession>A0A4P6ERY1</accession>
<dbReference type="Gene3D" id="3.40.250.10">
    <property type="entry name" value="Rhodanese-like domain"/>
    <property type="match status" value="1"/>
</dbReference>
<protein>
    <submittedName>
        <fullName evidence="2">Rhodanese-like domain-containing protein</fullName>
    </submittedName>
</protein>
<dbReference type="KEGG" id="pprt:ET464_04065"/>
<dbReference type="PROSITE" id="PS50206">
    <property type="entry name" value="RHODANESE_3"/>
    <property type="match status" value="1"/>
</dbReference>
<dbReference type="SMART" id="SM00450">
    <property type="entry name" value="RHOD"/>
    <property type="match status" value="1"/>
</dbReference>
<dbReference type="SUPFAM" id="SSF52821">
    <property type="entry name" value="Rhodanese/Cell cycle control phosphatase"/>
    <property type="match status" value="1"/>
</dbReference>
<proteinExistence type="predicted"/>
<evidence type="ECO:0000259" key="1">
    <source>
        <dbReference type="PROSITE" id="PS50206"/>
    </source>
</evidence>
<dbReference type="Proteomes" id="UP000293568">
    <property type="component" value="Chromosome"/>
</dbReference>
<dbReference type="InterPro" id="IPR001763">
    <property type="entry name" value="Rhodanese-like_dom"/>
</dbReference>
<dbReference type="Pfam" id="PF00581">
    <property type="entry name" value="Rhodanese"/>
    <property type="match status" value="1"/>
</dbReference>
<dbReference type="PANTHER" id="PTHR43031:SF17">
    <property type="entry name" value="SULFURTRANSFERASE YTWF-RELATED"/>
    <property type="match status" value="1"/>
</dbReference>
<reference evidence="2 3" key="1">
    <citation type="submission" date="2019-01" db="EMBL/GenBank/DDBJ databases">
        <title>Genome sequencing of strain FW100M-2.</title>
        <authorList>
            <person name="Heo J."/>
            <person name="Kim S.-J."/>
            <person name="Kim J.-S."/>
            <person name="Hong S.-B."/>
            <person name="Kwon S.-W."/>
        </authorList>
    </citation>
    <scope>NUCLEOTIDE SEQUENCE [LARGE SCALE GENOMIC DNA]</scope>
    <source>
        <strain evidence="2 3">FW100M-2</strain>
    </source>
</reference>